<sequence>MCFSWRVFLLRVVVVLWVVVTRAAARECRAATARRRC</sequence>
<dbReference type="AlphaFoldDB" id="A0A0J8BDY2"/>
<name>A0A0J8BDY2_BETVV</name>
<dbReference type="Proteomes" id="UP000035740">
    <property type="component" value="Unassembled WGS sequence"/>
</dbReference>
<evidence type="ECO:0000313" key="2">
    <source>
        <dbReference type="Proteomes" id="UP000035740"/>
    </source>
</evidence>
<dbReference type="Gramene" id="KMS99534">
    <property type="protein sequence ID" value="KMS99534"/>
    <property type="gene ID" value="BVRB_1g023050"/>
</dbReference>
<organism evidence="1 2">
    <name type="scientific">Beta vulgaris subsp. vulgaris</name>
    <name type="common">Beet</name>
    <dbReference type="NCBI Taxonomy" id="3555"/>
    <lineage>
        <taxon>Eukaryota</taxon>
        <taxon>Viridiplantae</taxon>
        <taxon>Streptophyta</taxon>
        <taxon>Embryophyta</taxon>
        <taxon>Tracheophyta</taxon>
        <taxon>Spermatophyta</taxon>
        <taxon>Magnoliopsida</taxon>
        <taxon>eudicotyledons</taxon>
        <taxon>Gunneridae</taxon>
        <taxon>Pentapetalae</taxon>
        <taxon>Caryophyllales</taxon>
        <taxon>Chenopodiaceae</taxon>
        <taxon>Betoideae</taxon>
        <taxon>Beta</taxon>
    </lineage>
</organism>
<dbReference type="EMBL" id="KQ090215">
    <property type="protein sequence ID" value="KMS99534.1"/>
    <property type="molecule type" value="Genomic_DNA"/>
</dbReference>
<evidence type="ECO:0000313" key="1">
    <source>
        <dbReference type="EMBL" id="KMS99534.1"/>
    </source>
</evidence>
<reference evidence="1 2" key="1">
    <citation type="journal article" date="2014" name="Nature">
        <title>The genome of the recently domesticated crop plant sugar beet (Beta vulgaris).</title>
        <authorList>
            <person name="Dohm J.C."/>
            <person name="Minoche A.E."/>
            <person name="Holtgrawe D."/>
            <person name="Capella-Gutierrez S."/>
            <person name="Zakrzewski F."/>
            <person name="Tafer H."/>
            <person name="Rupp O."/>
            <person name="Sorensen T.R."/>
            <person name="Stracke R."/>
            <person name="Reinhardt R."/>
            <person name="Goesmann A."/>
            <person name="Kraft T."/>
            <person name="Schulz B."/>
            <person name="Stadler P.F."/>
            <person name="Schmidt T."/>
            <person name="Gabaldon T."/>
            <person name="Lehrach H."/>
            <person name="Weisshaar B."/>
            <person name="Himmelbauer H."/>
        </authorList>
    </citation>
    <scope>NUCLEOTIDE SEQUENCE [LARGE SCALE GENOMIC DNA]</scope>
    <source>
        <tissue evidence="1">Taproot</tissue>
    </source>
</reference>
<accession>A0A0J8BDY2</accession>
<protein>
    <submittedName>
        <fullName evidence="1">Uncharacterized protein</fullName>
    </submittedName>
</protein>
<proteinExistence type="predicted"/>
<gene>
    <name evidence="1" type="ORF">BVRB_1g023050</name>
</gene>
<keyword evidence="2" id="KW-1185">Reference proteome</keyword>